<keyword evidence="1" id="KW-0732">Signal</keyword>
<feature type="signal peptide" evidence="1">
    <location>
        <begin position="1"/>
        <end position="27"/>
    </location>
</feature>
<evidence type="ECO:0008006" key="4">
    <source>
        <dbReference type="Google" id="ProtNLM"/>
    </source>
</evidence>
<accession>R4YKT9</accession>
<evidence type="ECO:0000313" key="2">
    <source>
        <dbReference type="EMBL" id="CCK75127.1"/>
    </source>
</evidence>
<protein>
    <recommendedName>
        <fullName evidence="4">Outer membrane protein beta-barrel domain-containing protein</fullName>
    </recommendedName>
</protein>
<dbReference type="OrthoDB" id="8887208at2"/>
<name>R4YKT9_OLEAN</name>
<dbReference type="KEGG" id="oai:OLEAN_C09510"/>
<evidence type="ECO:0000256" key="1">
    <source>
        <dbReference type="SAM" id="SignalP"/>
    </source>
</evidence>
<dbReference type="EMBL" id="FO203512">
    <property type="protein sequence ID" value="CCK75127.1"/>
    <property type="molecule type" value="Genomic_DNA"/>
</dbReference>
<dbReference type="AlphaFoldDB" id="R4YKT9"/>
<organism evidence="2 3">
    <name type="scientific">Oleispira antarctica RB-8</name>
    <dbReference type="NCBI Taxonomy" id="698738"/>
    <lineage>
        <taxon>Bacteria</taxon>
        <taxon>Pseudomonadati</taxon>
        <taxon>Pseudomonadota</taxon>
        <taxon>Gammaproteobacteria</taxon>
        <taxon>Oceanospirillales</taxon>
        <taxon>Oceanospirillaceae</taxon>
        <taxon>Oleispira</taxon>
    </lineage>
</organism>
<dbReference type="HOGENOM" id="CLU_079006_0_0_6"/>
<dbReference type="Proteomes" id="UP000032749">
    <property type="component" value="Chromosome"/>
</dbReference>
<sequence length="279" mass="32069">MRYKLDKTLKALLIIACLFSLVSQANAEEIKEKIRQQGQLYGYWGWNRSQYSDSDIHFKGDDHDFTLHNTSAKDRQNEVTPSSLFDRYLSPVNLTIPQYNYRFGYFVADDWAVSLGFDHMKYVVEEDQVVGISGTISTPGFEKSNPALENKEINREFLSFEHTDGLNMISIETEYFHSLWNHGRDFDFALFAGAGLGAMIPKTNVKMLDYKRNDEFHLAGYATSIKGGFEFTFFHNWFFRGLVKFGYTNLGDVLTTGQGDTAAQSFYFEEYIGAVGYRF</sequence>
<reference evidence="2 3" key="1">
    <citation type="journal article" date="2013" name="Nat. Commun.">
        <title>Genome sequence and functional genomic analysis of the oil-degrading bacterium Oleispira antarctica.</title>
        <authorList>
            <person name="Kube M."/>
            <person name="Chernikova T.N."/>
            <person name="Al-Ramahi Y."/>
            <person name="Beloqui A."/>
            <person name="Lopez-Cortez N."/>
            <person name="Guazzaroni M.E."/>
            <person name="Heipieper H.J."/>
            <person name="Klages S."/>
            <person name="Kotsyurbenko O.R."/>
            <person name="Langer I."/>
            <person name="Nechitaylo T.Y."/>
            <person name="Lunsdorf H."/>
            <person name="Fernandez M."/>
            <person name="Juarez S."/>
            <person name="Ciordia S."/>
            <person name="Singer A."/>
            <person name="Kagan O."/>
            <person name="Egorova O."/>
            <person name="Petit P.A."/>
            <person name="Stogios P."/>
            <person name="Kim Y."/>
            <person name="Tchigvintsev A."/>
            <person name="Flick R."/>
            <person name="Denaro R."/>
            <person name="Genovese M."/>
            <person name="Albar J.P."/>
            <person name="Reva O.N."/>
            <person name="Martinez-Gomariz M."/>
            <person name="Tran H."/>
            <person name="Ferrer M."/>
            <person name="Savchenko A."/>
            <person name="Yakunin A.F."/>
            <person name="Yakimov M.M."/>
            <person name="Golyshina O.V."/>
            <person name="Reinhardt R."/>
            <person name="Golyshin P.N."/>
        </authorList>
    </citation>
    <scope>NUCLEOTIDE SEQUENCE [LARGE SCALE GENOMIC DNA]</scope>
</reference>
<evidence type="ECO:0000313" key="3">
    <source>
        <dbReference type="Proteomes" id="UP000032749"/>
    </source>
</evidence>
<dbReference type="STRING" id="698738.OLEAN_C09510"/>
<feature type="chain" id="PRO_5004374213" description="Outer membrane protein beta-barrel domain-containing protein" evidence="1">
    <location>
        <begin position="28"/>
        <end position="279"/>
    </location>
</feature>
<gene>
    <name evidence="2" type="ORF">OLEAN_C09510</name>
</gene>
<keyword evidence="3" id="KW-1185">Reference proteome</keyword>
<proteinExistence type="predicted"/>